<evidence type="ECO:0000313" key="3">
    <source>
        <dbReference type="Proteomes" id="UP000702425"/>
    </source>
</evidence>
<comment type="caution">
    <text evidence="2">The sequence shown here is derived from an EMBL/GenBank/DDBJ whole genome shotgun (WGS) entry which is preliminary data.</text>
</comment>
<protein>
    <submittedName>
        <fullName evidence="2">Uncharacterized protein</fullName>
    </submittedName>
</protein>
<gene>
    <name evidence="2" type="ORF">E5S67_04014</name>
</gene>
<reference evidence="2 3" key="1">
    <citation type="journal article" date="2020" name="Sci. Rep.">
        <title>A novel cyanobacterial geosmin producer, revising GeoA distribution and dispersion patterns in Bacteria.</title>
        <authorList>
            <person name="Churro C."/>
            <person name="Semedo-Aguiar A.P."/>
            <person name="Silva A.D."/>
            <person name="Pereira-Leal J.B."/>
            <person name="Leite R.B."/>
        </authorList>
    </citation>
    <scope>NUCLEOTIDE SEQUENCE [LARGE SCALE GENOMIC DNA]</scope>
    <source>
        <strain evidence="2 3">IPMA8</strain>
    </source>
</reference>
<name>A0ABX2D0S2_9CYAN</name>
<evidence type="ECO:0000313" key="2">
    <source>
        <dbReference type="EMBL" id="NQE36251.1"/>
    </source>
</evidence>
<proteinExistence type="predicted"/>
<evidence type="ECO:0000256" key="1">
    <source>
        <dbReference type="SAM" id="MobiDB-lite"/>
    </source>
</evidence>
<feature type="region of interest" description="Disordered" evidence="1">
    <location>
        <begin position="43"/>
        <end position="75"/>
    </location>
</feature>
<sequence>MSVGAGESTQYSNQADYRAYSHPLNLTIGLDSGRTYRTRYRAAFSTSEKPHPPPLTEGLGGLVPEGRRQKAFSRR</sequence>
<organism evidence="2 3">
    <name type="scientific">Microcoleus asticus IPMA8</name>
    <dbReference type="NCBI Taxonomy" id="2563858"/>
    <lineage>
        <taxon>Bacteria</taxon>
        <taxon>Bacillati</taxon>
        <taxon>Cyanobacteriota</taxon>
        <taxon>Cyanophyceae</taxon>
        <taxon>Oscillatoriophycideae</taxon>
        <taxon>Oscillatoriales</taxon>
        <taxon>Microcoleaceae</taxon>
        <taxon>Microcoleus</taxon>
        <taxon>Microcoleus asticus</taxon>
    </lineage>
</organism>
<dbReference type="EMBL" id="SRRZ01000079">
    <property type="protein sequence ID" value="NQE36251.1"/>
    <property type="molecule type" value="Genomic_DNA"/>
</dbReference>
<accession>A0ABX2D0S2</accession>
<keyword evidence="3" id="KW-1185">Reference proteome</keyword>
<dbReference type="Proteomes" id="UP000702425">
    <property type="component" value="Unassembled WGS sequence"/>
</dbReference>